<dbReference type="GeneID" id="56029753"/>
<keyword evidence="1" id="KW-1133">Transmembrane helix</keyword>
<evidence type="ECO:0000313" key="3">
    <source>
        <dbReference type="Proteomes" id="UP000509750"/>
    </source>
</evidence>
<feature type="transmembrane region" description="Helical" evidence="1">
    <location>
        <begin position="72"/>
        <end position="94"/>
    </location>
</feature>
<reference evidence="2 3" key="1">
    <citation type="submission" date="2020-07" db="EMBL/GenBank/DDBJ databases">
        <title>Gai3-2, isolated from salt lake.</title>
        <authorList>
            <person name="Cui H."/>
            <person name="Shi X."/>
        </authorList>
    </citation>
    <scope>NUCLEOTIDE SEQUENCE [LARGE SCALE GENOMIC DNA]</scope>
    <source>
        <strain evidence="2 3">Gai3-2</strain>
    </source>
</reference>
<protein>
    <submittedName>
        <fullName evidence="2">Uncharacterized protein</fullName>
    </submittedName>
</protein>
<name>A0A7D5KMJ5_9EURY</name>
<gene>
    <name evidence="2" type="ORF">HUG10_12930</name>
</gene>
<organism evidence="2 3">
    <name type="scientific">Halorarum halophilum</name>
    <dbReference type="NCBI Taxonomy" id="2743090"/>
    <lineage>
        <taxon>Archaea</taxon>
        <taxon>Methanobacteriati</taxon>
        <taxon>Methanobacteriota</taxon>
        <taxon>Stenosarchaea group</taxon>
        <taxon>Halobacteria</taxon>
        <taxon>Halobacteriales</taxon>
        <taxon>Haloferacaceae</taxon>
        <taxon>Halorarum</taxon>
    </lineage>
</organism>
<feature type="transmembrane region" description="Helical" evidence="1">
    <location>
        <begin position="12"/>
        <end position="35"/>
    </location>
</feature>
<dbReference type="AlphaFoldDB" id="A0A7D5KMJ5"/>
<keyword evidence="1" id="KW-0812">Transmembrane</keyword>
<proteinExistence type="predicted"/>
<sequence length="128" mass="14042">MDSERRFATSPPLGIKIVCLLVLFSTIVGTAVVVSVADALDWAPRDWLVLTVTVVVSLFAVYGLWTLRPWGWTLAMASFAFNFVVAFAAFSGILTVGTEGAFSLVPTVIYAIYVYSKRDLYRPTPAEQ</sequence>
<feature type="transmembrane region" description="Helical" evidence="1">
    <location>
        <begin position="100"/>
        <end position="116"/>
    </location>
</feature>
<keyword evidence="1" id="KW-0472">Membrane</keyword>
<dbReference type="EMBL" id="CP058529">
    <property type="protein sequence ID" value="QLG28395.1"/>
    <property type="molecule type" value="Genomic_DNA"/>
</dbReference>
<feature type="transmembrane region" description="Helical" evidence="1">
    <location>
        <begin position="47"/>
        <end position="65"/>
    </location>
</feature>
<keyword evidence="3" id="KW-1185">Reference proteome</keyword>
<dbReference type="OrthoDB" id="269280at2157"/>
<dbReference type="Proteomes" id="UP000509750">
    <property type="component" value="Chromosome"/>
</dbReference>
<dbReference type="KEGG" id="halg:HUG10_12930"/>
<evidence type="ECO:0000313" key="2">
    <source>
        <dbReference type="EMBL" id="QLG28395.1"/>
    </source>
</evidence>
<dbReference type="RefSeq" id="WP_179169970.1">
    <property type="nucleotide sequence ID" value="NZ_CP058529.1"/>
</dbReference>
<evidence type="ECO:0000256" key="1">
    <source>
        <dbReference type="SAM" id="Phobius"/>
    </source>
</evidence>
<accession>A0A7D5KMJ5</accession>